<keyword evidence="1" id="KW-0472">Membrane</keyword>
<feature type="transmembrane region" description="Helical" evidence="1">
    <location>
        <begin position="64"/>
        <end position="89"/>
    </location>
</feature>
<dbReference type="EMBL" id="PSQE01000004">
    <property type="protein sequence ID" value="RHN62282.1"/>
    <property type="molecule type" value="Genomic_DNA"/>
</dbReference>
<reference evidence="2" key="1">
    <citation type="journal article" date="2018" name="Nat. Plants">
        <title>Whole-genome landscape of Medicago truncatula symbiotic genes.</title>
        <authorList>
            <person name="Pecrix Y."/>
            <person name="Gamas P."/>
            <person name="Carrere S."/>
        </authorList>
    </citation>
    <scope>NUCLEOTIDE SEQUENCE</scope>
    <source>
        <tissue evidence="2">Leaves</tissue>
    </source>
</reference>
<evidence type="ECO:0000256" key="1">
    <source>
        <dbReference type="SAM" id="Phobius"/>
    </source>
</evidence>
<comment type="caution">
    <text evidence="2">The sequence shown here is derived from an EMBL/GenBank/DDBJ whole genome shotgun (WGS) entry which is preliminary data.</text>
</comment>
<dbReference type="AlphaFoldDB" id="A0A396I9K2"/>
<sequence length="109" mass="12683">MCHVCKSSQKWGQGLFSKTKNFARTKTIFFFTGTKTKTRHAGTKTIFYMVDFALKFFKRCCNNLLILLWILLKFNDKILFIEILLIIIAHDLLSNGGGLQNWSWRLGEC</sequence>
<gene>
    <name evidence="2" type="ORF">MtrunA17_Chr4g0045731</name>
</gene>
<organism evidence="2">
    <name type="scientific">Medicago truncatula</name>
    <name type="common">Barrel medic</name>
    <name type="synonym">Medicago tribuloides</name>
    <dbReference type="NCBI Taxonomy" id="3880"/>
    <lineage>
        <taxon>Eukaryota</taxon>
        <taxon>Viridiplantae</taxon>
        <taxon>Streptophyta</taxon>
        <taxon>Embryophyta</taxon>
        <taxon>Tracheophyta</taxon>
        <taxon>Spermatophyta</taxon>
        <taxon>Magnoliopsida</taxon>
        <taxon>eudicotyledons</taxon>
        <taxon>Gunneridae</taxon>
        <taxon>Pentapetalae</taxon>
        <taxon>rosids</taxon>
        <taxon>fabids</taxon>
        <taxon>Fabales</taxon>
        <taxon>Fabaceae</taxon>
        <taxon>Papilionoideae</taxon>
        <taxon>50 kb inversion clade</taxon>
        <taxon>NPAAA clade</taxon>
        <taxon>Hologalegina</taxon>
        <taxon>IRL clade</taxon>
        <taxon>Trifolieae</taxon>
        <taxon>Medicago</taxon>
    </lineage>
</organism>
<keyword evidence="1" id="KW-0812">Transmembrane</keyword>
<evidence type="ECO:0000313" key="2">
    <source>
        <dbReference type="EMBL" id="RHN62282.1"/>
    </source>
</evidence>
<accession>A0A396I9K2</accession>
<dbReference type="Proteomes" id="UP000265566">
    <property type="component" value="Chromosome 4"/>
</dbReference>
<protein>
    <recommendedName>
        <fullName evidence="3">Transmembrane protein</fullName>
    </recommendedName>
</protein>
<name>A0A396I9K2_MEDTR</name>
<dbReference type="Gramene" id="rna24839">
    <property type="protein sequence ID" value="RHN62282.1"/>
    <property type="gene ID" value="gene24839"/>
</dbReference>
<evidence type="ECO:0008006" key="3">
    <source>
        <dbReference type="Google" id="ProtNLM"/>
    </source>
</evidence>
<keyword evidence="1" id="KW-1133">Transmembrane helix</keyword>
<proteinExistence type="predicted"/>